<dbReference type="Proteomes" id="UP000593765">
    <property type="component" value="Chromosome"/>
</dbReference>
<feature type="signal peptide" evidence="2">
    <location>
        <begin position="1"/>
        <end position="23"/>
    </location>
</feature>
<keyword evidence="4" id="KW-1185">Reference proteome</keyword>
<dbReference type="SUPFAM" id="SSF69318">
    <property type="entry name" value="Integrin alpha N-terminal domain"/>
    <property type="match status" value="2"/>
</dbReference>
<dbReference type="InterPro" id="IPR013517">
    <property type="entry name" value="FG-GAP"/>
</dbReference>
<evidence type="ECO:0000313" key="3">
    <source>
        <dbReference type="EMBL" id="QOV90984.1"/>
    </source>
</evidence>
<keyword evidence="1 2" id="KW-0732">Signal</keyword>
<sequence>MRLRTTVLALGLVSIVSVQAVMAEPTAPPLERIKYNNPGLAVDLGVGLWAFPLPMDWDSDGDLDLIVTCPDTPYSGTYFFENPGNGKQSVAERRFPVFKPAVRVGPAMNYAHVTFVAGKPRVLTPATEWVDFLGKEFKTSRKIYPKASVHPAKIRENQWSYVDYDGDGDLDIIVGAADWTEYGWDDGFDKNGQWTRGPLHGYVYLIRNDGTDAKPKHAEPVKVEAAGRPVDVYGRPTPNFADFDGDGDLDLLCGEFLDGFTCFQNTGSRSHPSFAAGRRLARDGKPLAMDLEMIVPVAVDWDGDGDQDLVVGDEDGRVALVEHTGKVLDGMPQFEPPRYFQQVADDVKFGALATPVGADWDHDGDDDIICGNSAGYIAFIENLGGSPPTFAAPRRLEAGGEVLRIMAGYNGSIQGPAEAKWGYATLSVADWDHDGLLDIVANSIWGKVVWYRNIGSKTAPKLTAAEPVRVDWPGTTPKPVWNWWTPKPGELVPQWRTTPVVHDWNGDGLNDISMLDHEGYLSLFRREKRDGKLVLLPGERVFVFAGGKEGGTPMLLNPGQAGKSGRRKLAVTDWDGDGKPDILINGLNATLYRNAGQADGRYTFEPAVDLHTRKLAGHDTSPTTVDWNRDGIRDLLIGAEDGYLYFMPNPRTAAGK</sequence>
<reference evidence="3 4" key="1">
    <citation type="submission" date="2020-10" db="EMBL/GenBank/DDBJ databases">
        <title>Wide distribution of Phycisphaera-like planctomycetes from WD2101 soil group in peatlands and genome analysis of the first cultivated representative.</title>
        <authorList>
            <person name="Dedysh S.N."/>
            <person name="Beletsky A.V."/>
            <person name="Ivanova A."/>
            <person name="Kulichevskaya I.S."/>
            <person name="Suzina N.E."/>
            <person name="Philippov D.A."/>
            <person name="Rakitin A.L."/>
            <person name="Mardanov A.V."/>
            <person name="Ravin N.V."/>
        </authorList>
    </citation>
    <scope>NUCLEOTIDE SEQUENCE [LARGE SCALE GENOMIC DNA]</scope>
    <source>
        <strain evidence="3 4">M1803</strain>
    </source>
</reference>
<accession>A0A7M2X022</accession>
<protein>
    <submittedName>
        <fullName evidence="3">VCBS repeat-containing protein</fullName>
    </submittedName>
</protein>
<dbReference type="EMBL" id="CP063458">
    <property type="protein sequence ID" value="QOV90984.1"/>
    <property type="molecule type" value="Genomic_DNA"/>
</dbReference>
<dbReference type="AlphaFoldDB" id="A0A7M2X022"/>
<dbReference type="InterPro" id="IPR028994">
    <property type="entry name" value="Integrin_alpha_N"/>
</dbReference>
<evidence type="ECO:0000256" key="1">
    <source>
        <dbReference type="ARBA" id="ARBA00022729"/>
    </source>
</evidence>
<dbReference type="PANTHER" id="PTHR44103">
    <property type="entry name" value="PROPROTEIN CONVERTASE P"/>
    <property type="match status" value="1"/>
</dbReference>
<organism evidence="3 4">
    <name type="scientific">Humisphaera borealis</name>
    <dbReference type="NCBI Taxonomy" id="2807512"/>
    <lineage>
        <taxon>Bacteria</taxon>
        <taxon>Pseudomonadati</taxon>
        <taxon>Planctomycetota</taxon>
        <taxon>Phycisphaerae</taxon>
        <taxon>Tepidisphaerales</taxon>
        <taxon>Tepidisphaeraceae</taxon>
        <taxon>Humisphaera</taxon>
    </lineage>
</organism>
<dbReference type="KEGG" id="hbs:IPV69_06390"/>
<feature type="chain" id="PRO_5034891013" evidence="2">
    <location>
        <begin position="24"/>
        <end position="656"/>
    </location>
</feature>
<evidence type="ECO:0000256" key="2">
    <source>
        <dbReference type="SAM" id="SignalP"/>
    </source>
</evidence>
<proteinExistence type="predicted"/>
<gene>
    <name evidence="3" type="ORF">IPV69_06390</name>
</gene>
<dbReference type="PANTHER" id="PTHR44103:SF1">
    <property type="entry name" value="PROPROTEIN CONVERTASE P"/>
    <property type="match status" value="1"/>
</dbReference>
<dbReference type="RefSeq" id="WP_206294091.1">
    <property type="nucleotide sequence ID" value="NZ_CP063458.1"/>
</dbReference>
<name>A0A7M2X022_9BACT</name>
<evidence type="ECO:0000313" key="4">
    <source>
        <dbReference type="Proteomes" id="UP000593765"/>
    </source>
</evidence>
<dbReference type="Gene3D" id="2.130.10.130">
    <property type="entry name" value="Integrin alpha, N-terminal"/>
    <property type="match status" value="3"/>
</dbReference>
<dbReference type="Pfam" id="PF13517">
    <property type="entry name" value="FG-GAP_3"/>
    <property type="match status" value="3"/>
</dbReference>